<evidence type="ECO:0000313" key="2">
    <source>
        <dbReference type="Proteomes" id="UP001276659"/>
    </source>
</evidence>
<protein>
    <recommendedName>
        <fullName evidence="3">F-box domain-containing protein</fullName>
    </recommendedName>
</protein>
<dbReference type="Proteomes" id="UP001276659">
    <property type="component" value="Unassembled WGS sequence"/>
</dbReference>
<organism evidence="1 2">
    <name type="scientific">Lepraria neglecta</name>
    <dbReference type="NCBI Taxonomy" id="209136"/>
    <lineage>
        <taxon>Eukaryota</taxon>
        <taxon>Fungi</taxon>
        <taxon>Dikarya</taxon>
        <taxon>Ascomycota</taxon>
        <taxon>Pezizomycotina</taxon>
        <taxon>Lecanoromycetes</taxon>
        <taxon>OSLEUM clade</taxon>
        <taxon>Lecanoromycetidae</taxon>
        <taxon>Lecanorales</taxon>
        <taxon>Lecanorineae</taxon>
        <taxon>Stereocaulaceae</taxon>
        <taxon>Lepraria</taxon>
    </lineage>
</organism>
<dbReference type="EMBL" id="JASNWA010000003">
    <property type="protein sequence ID" value="KAK3178209.1"/>
    <property type="molecule type" value="Genomic_DNA"/>
</dbReference>
<dbReference type="AlphaFoldDB" id="A0AAE0DPC7"/>
<accession>A0AAE0DPC7</accession>
<keyword evidence="2" id="KW-1185">Reference proteome</keyword>
<name>A0AAE0DPC7_9LECA</name>
<comment type="caution">
    <text evidence="1">The sequence shown here is derived from an EMBL/GenBank/DDBJ whole genome shotgun (WGS) entry which is preliminary data.</text>
</comment>
<gene>
    <name evidence="1" type="ORF">OEA41_000342</name>
</gene>
<proteinExistence type="predicted"/>
<reference evidence="1" key="1">
    <citation type="submission" date="2022-11" db="EMBL/GenBank/DDBJ databases">
        <title>Chromosomal genome sequence assembly and mating type (MAT) locus characterization of the leprose asexual lichenized fungus Lepraria neglecta (Nyl.) Erichsen.</title>
        <authorList>
            <person name="Allen J.L."/>
            <person name="Pfeffer B."/>
        </authorList>
    </citation>
    <scope>NUCLEOTIDE SEQUENCE</scope>
    <source>
        <strain evidence="1">Allen 5258</strain>
    </source>
</reference>
<evidence type="ECO:0000313" key="1">
    <source>
        <dbReference type="EMBL" id="KAK3178209.1"/>
    </source>
</evidence>
<evidence type="ECO:0008006" key="3">
    <source>
        <dbReference type="Google" id="ProtNLM"/>
    </source>
</evidence>
<sequence>MDVKHAELLIASSPVDHAPIRPPKQLSDLAPETVLQIFKSIDHPGTITALASTSRKLYDIWRLNTATISREVLPRYVFGYDYSMQANFLQHRRLALYMVTSRDYFTTILRNEILLENARIVDQQYRQRAYYRQTSSWSLAIHTPRTLASFTNEYGKFTRNFYQIWALALLQYCPSCKCCKGCTPPSAIATRDMIKIANRLELK</sequence>